<name>A0A0T9RNM0_9GAMM</name>
<reference evidence="1 2" key="1">
    <citation type="submission" date="2015-03" db="EMBL/GenBank/DDBJ databases">
        <authorList>
            <person name="Murphy D."/>
        </authorList>
    </citation>
    <scope>NUCLEOTIDE SEQUENCE [LARGE SCALE GENOMIC DNA]</scope>
    <source>
        <strain evidence="1 2">Y233</strain>
    </source>
</reference>
<dbReference type="Proteomes" id="UP000038204">
    <property type="component" value="Unassembled WGS sequence"/>
</dbReference>
<organism evidence="1 2">
    <name type="scientific">Yersinia similis</name>
    <dbReference type="NCBI Taxonomy" id="367190"/>
    <lineage>
        <taxon>Bacteria</taxon>
        <taxon>Pseudomonadati</taxon>
        <taxon>Pseudomonadota</taxon>
        <taxon>Gammaproteobacteria</taxon>
        <taxon>Enterobacterales</taxon>
        <taxon>Yersiniaceae</taxon>
        <taxon>Yersinia</taxon>
    </lineage>
</organism>
<evidence type="ECO:0000313" key="1">
    <source>
        <dbReference type="EMBL" id="CNI71583.1"/>
    </source>
</evidence>
<dbReference type="EMBL" id="CQBK01000053">
    <property type="protein sequence ID" value="CNI71583.1"/>
    <property type="molecule type" value="Genomic_DNA"/>
</dbReference>
<accession>A0A0T9RNM0</accession>
<sequence>MKFLQNSFVETLTDAIRLRRHRFRFRMVNIVDGQIKLIIMLFHATTELCPSVGQYPQHWQALRLVERQHAVIQHVSGCDRCFTRIQLAVRHFREGIHERLLVDATYALQITNVESIL</sequence>
<evidence type="ECO:0000313" key="2">
    <source>
        <dbReference type="Proteomes" id="UP000038204"/>
    </source>
</evidence>
<proteinExistence type="predicted"/>
<dbReference type="AlphaFoldDB" id="A0A0T9RNM0"/>
<gene>
    <name evidence="1" type="ORF">ERS008667_04155</name>
</gene>
<protein>
    <submittedName>
        <fullName evidence="1">Uncharacterized protein</fullName>
    </submittedName>
</protein>